<dbReference type="InterPro" id="IPR027417">
    <property type="entry name" value="P-loop_NTPase"/>
</dbReference>
<evidence type="ECO:0000256" key="1">
    <source>
        <dbReference type="ARBA" id="ARBA00022448"/>
    </source>
</evidence>
<dbReference type="GO" id="GO:0016887">
    <property type="term" value="F:ATP hydrolysis activity"/>
    <property type="evidence" value="ECO:0007669"/>
    <property type="project" value="InterPro"/>
</dbReference>
<dbReference type="SUPFAM" id="SSF52540">
    <property type="entry name" value="P-loop containing nucleoside triphosphate hydrolases"/>
    <property type="match status" value="1"/>
</dbReference>
<evidence type="ECO:0000313" key="5">
    <source>
        <dbReference type="EMBL" id="ACR80272.1"/>
    </source>
</evidence>
<accession>C5CF03</accession>
<feature type="domain" description="ABC transporter" evidence="4">
    <location>
        <begin position="6"/>
        <end position="219"/>
    </location>
</feature>
<proteinExistence type="predicted"/>
<dbReference type="Proteomes" id="UP000002382">
    <property type="component" value="Chromosome"/>
</dbReference>
<dbReference type="InterPro" id="IPR015854">
    <property type="entry name" value="ABC_transpr_LolD-like"/>
</dbReference>
<dbReference type="HOGENOM" id="CLU_000604_1_22_0"/>
<dbReference type="STRING" id="521045.Kole_1582"/>
<keyword evidence="2" id="KW-0547">Nucleotide-binding</keyword>
<dbReference type="SMART" id="SM00382">
    <property type="entry name" value="AAA"/>
    <property type="match status" value="1"/>
</dbReference>
<reference evidence="5 6" key="2">
    <citation type="journal article" date="2011" name="J. Bacteriol.">
        <title>Genome Sequence of Kosmotoga olearia Strain TBF 19.5.1, a Thermophilic Bacterium with a Wide Growth Temperature Range, Isolated from the Troll B Oil Platform in the North Sea.</title>
        <authorList>
            <person name="Swithers K.S."/>
            <person name="Dipippo J.L."/>
            <person name="Bruce D.C."/>
            <person name="Detter C."/>
            <person name="Tapia R."/>
            <person name="Han S."/>
            <person name="Goodwin L.A."/>
            <person name="Han J."/>
            <person name="Woyke T."/>
            <person name="Pitluck S."/>
            <person name="Pennacchio L."/>
            <person name="Nolan M."/>
            <person name="Mikhailova N."/>
            <person name="Land M.L."/>
            <person name="Nesbo C.L."/>
            <person name="Gogarten J.P."/>
            <person name="Noll K.M."/>
        </authorList>
    </citation>
    <scope>NUCLEOTIDE SEQUENCE [LARGE SCALE GENOMIC DNA]</scope>
    <source>
        <strain evidence="6">ATCC BAA-1733 / DSM 21960 / TBF 19.5.1</strain>
    </source>
</reference>
<dbReference type="GO" id="GO:0005886">
    <property type="term" value="C:plasma membrane"/>
    <property type="evidence" value="ECO:0007669"/>
    <property type="project" value="TreeGrafter"/>
</dbReference>
<organism evidence="5 6">
    <name type="scientific">Kosmotoga olearia (strain ATCC BAA-1733 / DSM 21960 / TBF 19.5.1)</name>
    <dbReference type="NCBI Taxonomy" id="521045"/>
    <lineage>
        <taxon>Bacteria</taxon>
        <taxon>Thermotogati</taxon>
        <taxon>Thermotogota</taxon>
        <taxon>Thermotogae</taxon>
        <taxon>Kosmotogales</taxon>
        <taxon>Kosmotogaceae</taxon>
        <taxon>Kosmotoga</taxon>
    </lineage>
</organism>
<protein>
    <submittedName>
        <fullName evidence="5">ABC transporter related</fullName>
    </submittedName>
</protein>
<sequence length="219" mass="24579">MSELLLKIVNVGHNYGKVQVLENLNLTIQHHGIVGIYGKSGAGKSTLFGIIGGLLKPKSGKVFIEERDVYSSMNTTLSVRRRLGFVFQLFNLIPELTVYKNIEIALKLREGRSDPQQIRQLLREMHIEDLEGRYPSELSVGEQQRVAIARAVVGSPKLVLADEPTGSVDEHNKQGILELFKKVKARGITLLITSHDLSTLEICDRVLELREGKLWEVQQ</sequence>
<dbReference type="eggNOG" id="COG1136">
    <property type="taxonomic scope" value="Bacteria"/>
</dbReference>
<dbReference type="Pfam" id="PF00005">
    <property type="entry name" value="ABC_tran"/>
    <property type="match status" value="1"/>
</dbReference>
<dbReference type="OrthoDB" id="9802264at2"/>
<dbReference type="PROSITE" id="PS00211">
    <property type="entry name" value="ABC_TRANSPORTER_1"/>
    <property type="match status" value="1"/>
</dbReference>
<dbReference type="InterPro" id="IPR017871">
    <property type="entry name" value="ABC_transporter-like_CS"/>
</dbReference>
<keyword evidence="3" id="KW-0067">ATP-binding</keyword>
<keyword evidence="6" id="KW-1185">Reference proteome</keyword>
<reference evidence="5 6" key="1">
    <citation type="submission" date="2009-06" db="EMBL/GenBank/DDBJ databases">
        <title>Complete sequence of Thermotogales bacterium TBF 19.5.1.</title>
        <authorList>
            <consortium name="US DOE Joint Genome Institute"/>
            <person name="Lucas S."/>
            <person name="Copeland A."/>
            <person name="Lapidus A."/>
            <person name="Glavina del Rio T."/>
            <person name="Tice H."/>
            <person name="Bruce D."/>
            <person name="Goodwin L."/>
            <person name="Pitluck S."/>
            <person name="Chertkov O."/>
            <person name="Brettin T."/>
            <person name="Detter J.C."/>
            <person name="Han C."/>
            <person name="Schmutz J."/>
            <person name="Larimer F."/>
            <person name="Land M."/>
            <person name="Hauser L."/>
            <person name="Kyrpides N."/>
            <person name="Ovchinnikova G."/>
            <person name="Noll K."/>
        </authorList>
    </citation>
    <scope>NUCLEOTIDE SEQUENCE [LARGE SCALE GENOMIC DNA]</scope>
    <source>
        <strain evidence="6">ATCC BAA-1733 / DSM 21960 / TBF 19.5.1</strain>
    </source>
</reference>
<keyword evidence="1" id="KW-0813">Transport</keyword>
<gene>
    <name evidence="5" type="ordered locus">Kole_1582</name>
</gene>
<evidence type="ECO:0000256" key="3">
    <source>
        <dbReference type="ARBA" id="ARBA00022840"/>
    </source>
</evidence>
<dbReference type="AlphaFoldDB" id="C5CF03"/>
<dbReference type="Gene3D" id="3.40.50.300">
    <property type="entry name" value="P-loop containing nucleotide triphosphate hydrolases"/>
    <property type="match status" value="1"/>
</dbReference>
<dbReference type="InterPro" id="IPR003593">
    <property type="entry name" value="AAA+_ATPase"/>
</dbReference>
<dbReference type="PROSITE" id="PS50893">
    <property type="entry name" value="ABC_TRANSPORTER_2"/>
    <property type="match status" value="1"/>
</dbReference>
<dbReference type="InterPro" id="IPR003439">
    <property type="entry name" value="ABC_transporter-like_ATP-bd"/>
</dbReference>
<dbReference type="KEGG" id="kol:Kole_1582"/>
<dbReference type="InterPro" id="IPR017911">
    <property type="entry name" value="MacB-like_ATP-bd"/>
</dbReference>
<dbReference type="EMBL" id="CP001634">
    <property type="protein sequence ID" value="ACR80272.1"/>
    <property type="molecule type" value="Genomic_DNA"/>
</dbReference>
<dbReference type="GO" id="GO:0005524">
    <property type="term" value="F:ATP binding"/>
    <property type="evidence" value="ECO:0007669"/>
    <property type="project" value="UniProtKB-KW"/>
</dbReference>
<dbReference type="RefSeq" id="WP_015868917.1">
    <property type="nucleotide sequence ID" value="NC_012785.1"/>
</dbReference>
<evidence type="ECO:0000256" key="2">
    <source>
        <dbReference type="ARBA" id="ARBA00022741"/>
    </source>
</evidence>
<evidence type="ECO:0000259" key="4">
    <source>
        <dbReference type="PROSITE" id="PS50893"/>
    </source>
</evidence>
<evidence type="ECO:0000313" key="6">
    <source>
        <dbReference type="Proteomes" id="UP000002382"/>
    </source>
</evidence>
<dbReference type="GO" id="GO:0022857">
    <property type="term" value="F:transmembrane transporter activity"/>
    <property type="evidence" value="ECO:0007669"/>
    <property type="project" value="TreeGrafter"/>
</dbReference>
<dbReference type="CDD" id="cd03255">
    <property type="entry name" value="ABC_MJ0796_LolCDE_FtsE"/>
    <property type="match status" value="1"/>
</dbReference>
<dbReference type="PANTHER" id="PTHR24220">
    <property type="entry name" value="IMPORT ATP-BINDING PROTEIN"/>
    <property type="match status" value="1"/>
</dbReference>
<name>C5CF03_KOSOT</name>